<name>L7FC81_STRT8</name>
<dbReference type="PATRIC" id="fig|698760.3.peg.3006"/>
<dbReference type="GeneID" id="97399958"/>
<proteinExistence type="predicted"/>
<sequence>MPDRGAWLKALARVADGHDEAGGGPCPACGRDGLRARYIVDAGSRIGYALLWCDACLHGIGVSRVRAPEGVRMWPIGDPASVAGVPDFTHDG</sequence>
<dbReference type="Proteomes" id="UP000010931">
    <property type="component" value="Unassembled WGS sequence"/>
</dbReference>
<dbReference type="AlphaFoldDB" id="L7FC81"/>
<protein>
    <submittedName>
        <fullName evidence="1">Uncharacterized protein</fullName>
    </submittedName>
</protein>
<reference evidence="1 2" key="1">
    <citation type="journal article" date="2011" name="Plasmid">
        <title>Streptomyces turgidiscabies Car8 contains a modular pathogenicity island that shares virulence genes with other actinobacterial plant pathogens.</title>
        <authorList>
            <person name="Huguet-Tapia J.C."/>
            <person name="Badger J.H."/>
            <person name="Loria R."/>
            <person name="Pettis G.S."/>
        </authorList>
    </citation>
    <scope>NUCLEOTIDE SEQUENCE [LARGE SCALE GENOMIC DNA]</scope>
    <source>
        <strain evidence="1 2">Car8</strain>
    </source>
</reference>
<comment type="caution">
    <text evidence="1">The sequence shown here is derived from an EMBL/GenBank/DDBJ whole genome shotgun (WGS) entry which is preliminary data.</text>
</comment>
<dbReference type="EMBL" id="AEJB01000223">
    <property type="protein sequence ID" value="ELP68265.1"/>
    <property type="molecule type" value="Genomic_DNA"/>
</dbReference>
<accession>L7FC81</accession>
<keyword evidence="2" id="KW-1185">Reference proteome</keyword>
<gene>
    <name evidence="1" type="ORF">STRTUCAR8_04952</name>
</gene>
<evidence type="ECO:0000313" key="1">
    <source>
        <dbReference type="EMBL" id="ELP68265.1"/>
    </source>
</evidence>
<organism evidence="1 2">
    <name type="scientific">Streptomyces turgidiscabies (strain Car8)</name>
    <dbReference type="NCBI Taxonomy" id="698760"/>
    <lineage>
        <taxon>Bacteria</taxon>
        <taxon>Bacillati</taxon>
        <taxon>Actinomycetota</taxon>
        <taxon>Actinomycetes</taxon>
        <taxon>Kitasatosporales</taxon>
        <taxon>Streptomycetaceae</taxon>
        <taxon>Streptomyces</taxon>
    </lineage>
</organism>
<dbReference type="RefSeq" id="WP_006376532.1">
    <property type="nucleotide sequence ID" value="NZ_AEJB01000223.1"/>
</dbReference>
<evidence type="ECO:0000313" key="2">
    <source>
        <dbReference type="Proteomes" id="UP000010931"/>
    </source>
</evidence>